<sequence>MTVDDMNQIPENSNYGPPNGYIPMFMNNGSWRDSSHAWVQPHLPHTNSWKPPDNSVPSMSIPQPVSECVILDQDPHQMGMECPPPPPPPFIPSSFNQPPPQFNSVHDFYFFNPPPNQNSYLPPPQSVSGSSNTATSSPPTNPNEEIDMSISSESGKHTPENLNDALPFENRTEEYVVENQEQEESYRVYEGESVAAQILNCPEPYIPQEMSSVKRQNKRRERYRSRSRTPRRRDSLSPVNESLNESREKRHESSRRRKYSDRVEERRKSRERSSSVRRKRSPSPSRSRRRDDRHVSSKSSSDRRKEKSPTRRSHHSRRSASPKRSNRTSSSRRLGESVNRENDRQQTANVVRVKETPNIIDQQLQAFAQEAGDPDAMLKKLKQKMMEKLKKTVMDVQPEDTVSEIGKTFFASIRLYYDTQSTGEKNVDQNGEVGEYVVTKNGGESGESDDSINEEEIYPWYRNAPIQHLIGTNFLKMTETEFFSRPQKQDDENGIFRTFPRRTKIFIPDNNLSPRSNKQPSINLKENIVKAGSGFIVRRNGACSWVSKTLMTSADAANINASQSQNKGSNSVVNGHRITPDPNECYEHFKTKSCQAGALCKYNHSGHNEHQKIKFCQKYLNGLCRDGDNCSKGSHALLPHQIPVCGYYLRSSCPYPKGCSFLHVKNSAKTPLCIHFNKGKCLAEFPCVFTHRYCPTLINARSYNGNEQERHMTEDESTKTNFNDIPRLQWF</sequence>
<dbReference type="WBParaSite" id="PS1159_v2.g779.t1">
    <property type="protein sequence ID" value="PS1159_v2.g779.t1"/>
    <property type="gene ID" value="PS1159_v2.g779"/>
</dbReference>
<proteinExistence type="predicted"/>
<dbReference type="Proteomes" id="UP000887580">
    <property type="component" value="Unplaced"/>
</dbReference>
<organism evidence="1 2">
    <name type="scientific">Panagrolaimus sp. PS1159</name>
    <dbReference type="NCBI Taxonomy" id="55785"/>
    <lineage>
        <taxon>Eukaryota</taxon>
        <taxon>Metazoa</taxon>
        <taxon>Ecdysozoa</taxon>
        <taxon>Nematoda</taxon>
        <taxon>Chromadorea</taxon>
        <taxon>Rhabditida</taxon>
        <taxon>Tylenchina</taxon>
        <taxon>Panagrolaimomorpha</taxon>
        <taxon>Panagrolaimoidea</taxon>
        <taxon>Panagrolaimidae</taxon>
        <taxon>Panagrolaimus</taxon>
    </lineage>
</organism>
<evidence type="ECO:0000313" key="1">
    <source>
        <dbReference type="Proteomes" id="UP000887580"/>
    </source>
</evidence>
<accession>A0AC35GR48</accession>
<evidence type="ECO:0000313" key="2">
    <source>
        <dbReference type="WBParaSite" id="PS1159_v2.g779.t1"/>
    </source>
</evidence>
<protein>
    <submittedName>
        <fullName evidence="2">C3H1-type domain-containing protein</fullName>
    </submittedName>
</protein>
<reference evidence="2" key="1">
    <citation type="submission" date="2022-11" db="UniProtKB">
        <authorList>
            <consortium name="WormBaseParasite"/>
        </authorList>
    </citation>
    <scope>IDENTIFICATION</scope>
</reference>
<name>A0AC35GR48_9BILA</name>